<keyword evidence="2" id="KW-0732">Signal</keyword>
<dbReference type="AlphaFoldDB" id="A0A7S7AJJ7"/>
<dbReference type="Gene3D" id="1.25.40.10">
    <property type="entry name" value="Tetratricopeptide repeat domain"/>
    <property type="match status" value="1"/>
</dbReference>
<feature type="region of interest" description="Disordered" evidence="1">
    <location>
        <begin position="31"/>
        <end position="50"/>
    </location>
</feature>
<feature type="chain" id="PRO_5032287908" evidence="2">
    <location>
        <begin position="26"/>
        <end position="195"/>
    </location>
</feature>
<organism evidence="3 4">
    <name type="scientific">Acinetobacter piscicola</name>
    <dbReference type="NCBI Taxonomy" id="2006115"/>
    <lineage>
        <taxon>Bacteria</taxon>
        <taxon>Pseudomonadati</taxon>
        <taxon>Pseudomonadota</taxon>
        <taxon>Gammaproteobacteria</taxon>
        <taxon>Moraxellales</taxon>
        <taxon>Moraxellaceae</taxon>
        <taxon>Acinetobacter</taxon>
    </lineage>
</organism>
<dbReference type="PROSITE" id="PS51257">
    <property type="entry name" value="PROKAR_LIPOPROTEIN"/>
    <property type="match status" value="1"/>
</dbReference>
<protein>
    <submittedName>
        <fullName evidence="3">Tetratricopeptide repeat protein</fullName>
    </submittedName>
</protein>
<evidence type="ECO:0000313" key="3">
    <source>
        <dbReference type="EMBL" id="QOW47881.1"/>
    </source>
</evidence>
<keyword evidence="4" id="KW-1185">Reference proteome</keyword>
<evidence type="ECO:0000256" key="1">
    <source>
        <dbReference type="SAM" id="MobiDB-lite"/>
    </source>
</evidence>
<dbReference type="Proteomes" id="UP000593966">
    <property type="component" value="Chromosome"/>
</dbReference>
<accession>A0A7S7AJJ7</accession>
<feature type="signal peptide" evidence="2">
    <location>
        <begin position="1"/>
        <end position="25"/>
    </location>
</feature>
<dbReference type="SUPFAM" id="SSF48452">
    <property type="entry name" value="TPR-like"/>
    <property type="match status" value="1"/>
</dbReference>
<name>A0A7S7AJJ7_9GAMM</name>
<dbReference type="EMBL" id="CP048659">
    <property type="protein sequence ID" value="QOW47881.1"/>
    <property type="molecule type" value="Genomic_DNA"/>
</dbReference>
<gene>
    <name evidence="3" type="ORF">G0028_06920</name>
</gene>
<evidence type="ECO:0000313" key="4">
    <source>
        <dbReference type="Proteomes" id="UP000593966"/>
    </source>
</evidence>
<dbReference type="InterPro" id="IPR011990">
    <property type="entry name" value="TPR-like_helical_dom_sf"/>
</dbReference>
<evidence type="ECO:0000256" key="2">
    <source>
        <dbReference type="SAM" id="SignalP"/>
    </source>
</evidence>
<sequence length="195" mass="21881">MRQKNQQKIILIKYLGALTIVLAIAGCQSNPIQTGSGKKPEPVPQNSKAKVETPDGVKIIPYDRPEIKRESMQVIVPEQKAQPQKFDDGHNIPAFNQLIKKTETAFRQSKWNEAENFALQAQRLAPQSAETYLWLALIANHKNQAKNAESLARRGLSFAQSDEMRKQLWNAILKSAQQQKNAKTIAEAQAKIKAL</sequence>
<proteinExistence type="predicted"/>
<reference evidence="3 4" key="1">
    <citation type="submission" date="2020-02" db="EMBL/GenBank/DDBJ databases">
        <title>Tigecycline-resistant Acinetobacter species from pigs and migratory birds.</title>
        <authorList>
            <person name="Chen C."/>
            <person name="Sun J."/>
            <person name="Liao X.-P."/>
            <person name="Liu Y.-H."/>
        </authorList>
    </citation>
    <scope>NUCLEOTIDE SEQUENCE [LARGE SCALE GENOMIC DNA]</scope>
    <source>
        <strain evidence="3 4">YH12207_T</strain>
    </source>
</reference>